<feature type="region of interest" description="Disordered" evidence="1">
    <location>
        <begin position="325"/>
        <end position="367"/>
    </location>
</feature>
<feature type="region of interest" description="Disordered" evidence="1">
    <location>
        <begin position="137"/>
        <end position="182"/>
    </location>
</feature>
<name>A0A1S3JQD4_LINAN</name>
<feature type="compositionally biased region" description="Polar residues" evidence="1">
    <location>
        <begin position="167"/>
        <end position="182"/>
    </location>
</feature>
<gene>
    <name evidence="4" type="primary">LOC106174938</name>
</gene>
<keyword evidence="2" id="KW-0732">Signal</keyword>
<organism evidence="3 4">
    <name type="scientific">Lingula anatina</name>
    <name type="common">Brachiopod</name>
    <name type="synonym">Lingula unguis</name>
    <dbReference type="NCBI Taxonomy" id="7574"/>
    <lineage>
        <taxon>Eukaryota</taxon>
        <taxon>Metazoa</taxon>
        <taxon>Spiralia</taxon>
        <taxon>Lophotrochozoa</taxon>
        <taxon>Brachiopoda</taxon>
        <taxon>Linguliformea</taxon>
        <taxon>Lingulata</taxon>
        <taxon>Lingulida</taxon>
        <taxon>Linguloidea</taxon>
        <taxon>Lingulidae</taxon>
        <taxon>Lingula</taxon>
    </lineage>
</organism>
<dbReference type="AlphaFoldDB" id="A0A1S3JQD4"/>
<sequence>MNFGSGGTLLRLVIAVAYIAGPCFCAWFQRTDVKMTDNNGVLGESITLSGGQKTPENCISLCESSSGSPCVAVTYKTNSGTCHKVYVTSTLADAVSNGHVAFTADPQYDSYINDTVFETSTTTLIFTEAFKNHLERQSSRSSSPVAQSTNVLSSASSSSSTLTPSSHETVSMTSATISENNRPITSTSETEFFITIECVVTSSVSSSGQVDILTSTFATAVTSPSSSSNQVDILPSALATAAMSPSSSSSQVDILPSTLATAAMSPSSSSSQVDILPSTLATAAMSPSSSSSHVNILTSTLATGFMSPSSSSSQVNILTSTLATDAMSPSTSSSQVNTLKSTLSPAVQPNSDTEKSTIAPSSSKNEK</sequence>
<evidence type="ECO:0000256" key="2">
    <source>
        <dbReference type="SAM" id="SignalP"/>
    </source>
</evidence>
<feature type="signal peptide" evidence="2">
    <location>
        <begin position="1"/>
        <end position="25"/>
    </location>
</feature>
<dbReference type="InParanoid" id="A0A1S3JQD4"/>
<proteinExistence type="predicted"/>
<accession>A0A1S3JQD4</accession>
<keyword evidence="3" id="KW-1185">Reference proteome</keyword>
<feature type="compositionally biased region" description="Low complexity" evidence="1">
    <location>
        <begin position="139"/>
        <end position="166"/>
    </location>
</feature>
<evidence type="ECO:0000256" key="1">
    <source>
        <dbReference type="SAM" id="MobiDB-lite"/>
    </source>
</evidence>
<dbReference type="KEGG" id="lak:106174938"/>
<dbReference type="Proteomes" id="UP000085678">
    <property type="component" value="Unplaced"/>
</dbReference>
<reference evidence="4" key="1">
    <citation type="submission" date="2025-08" db="UniProtKB">
        <authorList>
            <consortium name="RefSeq"/>
        </authorList>
    </citation>
    <scope>IDENTIFICATION</scope>
    <source>
        <tissue evidence="4">Gonads</tissue>
    </source>
</reference>
<protein>
    <submittedName>
        <fullName evidence="4">Uncharacterized protein</fullName>
    </submittedName>
</protein>
<dbReference type="RefSeq" id="XP_013412174.1">
    <property type="nucleotide sequence ID" value="XM_013556720.1"/>
</dbReference>
<evidence type="ECO:0000313" key="3">
    <source>
        <dbReference type="Proteomes" id="UP000085678"/>
    </source>
</evidence>
<dbReference type="GeneID" id="106174938"/>
<evidence type="ECO:0000313" key="4">
    <source>
        <dbReference type="RefSeq" id="XP_013412174.1"/>
    </source>
</evidence>
<feature type="chain" id="PRO_5010373509" evidence="2">
    <location>
        <begin position="26"/>
        <end position="367"/>
    </location>
</feature>